<dbReference type="Proteomes" id="UP000076532">
    <property type="component" value="Unassembled WGS sequence"/>
</dbReference>
<dbReference type="PANTHER" id="PTHR23407">
    <property type="entry name" value="ATPASE INHIBITOR/5-FORMYLTETRAHYDROFOLATE CYCLO-LIGASE"/>
    <property type="match status" value="1"/>
</dbReference>
<dbReference type="EC" id="6.3.3.2" evidence="5 7"/>
<dbReference type="AlphaFoldDB" id="A0A166WI33"/>
<keyword evidence="3 6" id="KW-0067">ATP-binding</keyword>
<feature type="binding site" evidence="6">
    <location>
        <position position="60"/>
    </location>
    <ligand>
        <name>substrate</name>
    </ligand>
</feature>
<accession>A0A166WI33</accession>
<dbReference type="GO" id="GO:0035999">
    <property type="term" value="P:tetrahydrofolate interconversion"/>
    <property type="evidence" value="ECO:0007669"/>
    <property type="project" value="TreeGrafter"/>
</dbReference>
<evidence type="ECO:0000313" key="9">
    <source>
        <dbReference type="Proteomes" id="UP000076532"/>
    </source>
</evidence>
<feature type="binding site" evidence="6">
    <location>
        <begin position="151"/>
        <end position="159"/>
    </location>
    <ligand>
        <name>ATP</name>
        <dbReference type="ChEBI" id="CHEBI:30616"/>
    </ligand>
</feature>
<comment type="catalytic activity">
    <reaction evidence="4 7">
        <text>(6S)-5-formyl-5,6,7,8-tetrahydrofolate + ATP = (6R)-5,10-methenyltetrahydrofolate + ADP + phosphate</text>
        <dbReference type="Rhea" id="RHEA:10488"/>
        <dbReference type="ChEBI" id="CHEBI:30616"/>
        <dbReference type="ChEBI" id="CHEBI:43474"/>
        <dbReference type="ChEBI" id="CHEBI:57455"/>
        <dbReference type="ChEBI" id="CHEBI:57457"/>
        <dbReference type="ChEBI" id="CHEBI:456216"/>
        <dbReference type="EC" id="6.3.3.2"/>
    </reaction>
</comment>
<dbReference type="InterPro" id="IPR002698">
    <property type="entry name" value="FTHF_cligase"/>
</dbReference>
<dbReference type="PIRSF" id="PIRSF006806">
    <property type="entry name" value="FTHF_cligase"/>
    <property type="match status" value="1"/>
</dbReference>
<dbReference type="Pfam" id="PF01812">
    <property type="entry name" value="5-FTHF_cyc-lig"/>
    <property type="match status" value="1"/>
</dbReference>
<comment type="cofactor">
    <cofactor evidence="7">
        <name>Mg(2+)</name>
        <dbReference type="ChEBI" id="CHEBI:18420"/>
    </cofactor>
</comment>
<dbReference type="Gene3D" id="3.40.50.10420">
    <property type="entry name" value="NagB/RpiA/CoA transferase-like"/>
    <property type="match status" value="1"/>
</dbReference>
<evidence type="ECO:0000256" key="7">
    <source>
        <dbReference type="RuleBase" id="RU361279"/>
    </source>
</evidence>
<dbReference type="STRING" id="436010.A0A166WI33"/>
<dbReference type="GO" id="GO:0046872">
    <property type="term" value="F:metal ion binding"/>
    <property type="evidence" value="ECO:0007669"/>
    <property type="project" value="UniProtKB-KW"/>
</dbReference>
<reference evidence="8 9" key="1">
    <citation type="journal article" date="2016" name="Mol. Biol. Evol.">
        <title>Comparative Genomics of Early-Diverging Mushroom-Forming Fungi Provides Insights into the Origins of Lignocellulose Decay Capabilities.</title>
        <authorList>
            <person name="Nagy L.G."/>
            <person name="Riley R."/>
            <person name="Tritt A."/>
            <person name="Adam C."/>
            <person name="Daum C."/>
            <person name="Floudas D."/>
            <person name="Sun H."/>
            <person name="Yadav J.S."/>
            <person name="Pangilinan J."/>
            <person name="Larsson K.H."/>
            <person name="Matsuura K."/>
            <person name="Barry K."/>
            <person name="Labutti K."/>
            <person name="Kuo R."/>
            <person name="Ohm R.A."/>
            <person name="Bhattacharya S.S."/>
            <person name="Shirouzu T."/>
            <person name="Yoshinaga Y."/>
            <person name="Martin F.M."/>
            <person name="Grigoriev I.V."/>
            <person name="Hibbett D.S."/>
        </authorList>
    </citation>
    <scope>NUCLEOTIDE SEQUENCE [LARGE SCALE GENOMIC DNA]</scope>
    <source>
        <strain evidence="8 9">CBS 109695</strain>
    </source>
</reference>
<evidence type="ECO:0000256" key="3">
    <source>
        <dbReference type="ARBA" id="ARBA00022840"/>
    </source>
</evidence>
<evidence type="ECO:0000256" key="6">
    <source>
        <dbReference type="PIRSR" id="PIRSR006806-1"/>
    </source>
</evidence>
<dbReference type="EMBL" id="KV417481">
    <property type="protein sequence ID" value="KZP33776.1"/>
    <property type="molecule type" value="Genomic_DNA"/>
</dbReference>
<dbReference type="InterPro" id="IPR037171">
    <property type="entry name" value="NagB/RpiA_transferase-like"/>
</dbReference>
<dbReference type="GO" id="GO:0030272">
    <property type="term" value="F:5-formyltetrahydrofolate cyclo-ligase activity"/>
    <property type="evidence" value="ECO:0007669"/>
    <property type="project" value="UniProtKB-EC"/>
</dbReference>
<keyword evidence="2 6" id="KW-0547">Nucleotide-binding</keyword>
<comment type="similarity">
    <text evidence="1 7">Belongs to the 5-formyltetrahydrofolate cyclo-ligase family.</text>
</comment>
<evidence type="ECO:0000256" key="4">
    <source>
        <dbReference type="ARBA" id="ARBA00036539"/>
    </source>
</evidence>
<dbReference type="PANTHER" id="PTHR23407:SF1">
    <property type="entry name" value="5-FORMYLTETRAHYDROFOLATE CYCLO-LIGASE"/>
    <property type="match status" value="1"/>
</dbReference>
<evidence type="ECO:0000256" key="5">
    <source>
        <dbReference type="ARBA" id="ARBA00038966"/>
    </source>
</evidence>
<gene>
    <name evidence="8" type="ORF">FIBSPDRAFT_720256</name>
</gene>
<sequence>MQSLRANKQALRKGIQATLKDLNPQNIHDQSQSIASQILSSDWFIRCRSVSCYLSMPAGEVDTGPLVSEILRAGKTLYAPRVDPSVPNHMDLLRVHSEDDLQSFPSGKWGIREPSEEWPEGTRRANAMDDTCDALDLILVPGVAFDRSLSRLGHGKGYYDRFITSYATKRPRPLLVALALREQIIAGDVPVDAHDWKMDLVVCPDGIIGDL</sequence>
<dbReference type="GO" id="GO:0009396">
    <property type="term" value="P:folic acid-containing compound biosynthetic process"/>
    <property type="evidence" value="ECO:0007669"/>
    <property type="project" value="TreeGrafter"/>
</dbReference>
<keyword evidence="7" id="KW-0460">Magnesium</keyword>
<dbReference type="InterPro" id="IPR024185">
    <property type="entry name" value="FTHF_cligase-like_sf"/>
</dbReference>
<organism evidence="8 9">
    <name type="scientific">Athelia psychrophila</name>
    <dbReference type="NCBI Taxonomy" id="1759441"/>
    <lineage>
        <taxon>Eukaryota</taxon>
        <taxon>Fungi</taxon>
        <taxon>Dikarya</taxon>
        <taxon>Basidiomycota</taxon>
        <taxon>Agaricomycotina</taxon>
        <taxon>Agaricomycetes</taxon>
        <taxon>Agaricomycetidae</taxon>
        <taxon>Atheliales</taxon>
        <taxon>Atheliaceae</taxon>
        <taxon>Athelia</taxon>
    </lineage>
</organism>
<evidence type="ECO:0000256" key="2">
    <source>
        <dbReference type="ARBA" id="ARBA00022741"/>
    </source>
</evidence>
<keyword evidence="9" id="KW-1185">Reference proteome</keyword>
<name>A0A166WI33_9AGAM</name>
<evidence type="ECO:0000313" key="8">
    <source>
        <dbReference type="EMBL" id="KZP33776.1"/>
    </source>
</evidence>
<protein>
    <recommendedName>
        <fullName evidence="5 7">5-formyltetrahydrofolate cyclo-ligase</fullName>
        <ecNumber evidence="5 7">6.3.3.2</ecNumber>
    </recommendedName>
</protein>
<evidence type="ECO:0000256" key="1">
    <source>
        <dbReference type="ARBA" id="ARBA00010638"/>
    </source>
</evidence>
<proteinExistence type="inferred from homology"/>
<dbReference type="GO" id="GO:0005739">
    <property type="term" value="C:mitochondrion"/>
    <property type="evidence" value="ECO:0007669"/>
    <property type="project" value="TreeGrafter"/>
</dbReference>
<feature type="binding site" evidence="6">
    <location>
        <position position="54"/>
    </location>
    <ligand>
        <name>substrate</name>
    </ligand>
</feature>
<dbReference type="NCBIfam" id="TIGR02727">
    <property type="entry name" value="MTHFS_bact"/>
    <property type="match status" value="1"/>
</dbReference>
<dbReference type="SUPFAM" id="SSF100950">
    <property type="entry name" value="NagB/RpiA/CoA transferase-like"/>
    <property type="match status" value="1"/>
</dbReference>
<dbReference type="OrthoDB" id="2015992at2759"/>
<keyword evidence="7" id="KW-0479">Metal-binding</keyword>
<feature type="binding site" evidence="6">
    <location>
        <begin position="8"/>
        <end position="12"/>
    </location>
    <ligand>
        <name>ATP</name>
        <dbReference type="ChEBI" id="CHEBI:30616"/>
    </ligand>
</feature>
<dbReference type="GO" id="GO:0005524">
    <property type="term" value="F:ATP binding"/>
    <property type="evidence" value="ECO:0007669"/>
    <property type="project" value="UniProtKB-KW"/>
</dbReference>